<evidence type="ECO:0000313" key="3">
    <source>
        <dbReference type="Proteomes" id="UP000030653"/>
    </source>
</evidence>
<dbReference type="Pfam" id="PF05686">
    <property type="entry name" value="Glyco_transf_90"/>
    <property type="match status" value="1"/>
</dbReference>
<dbReference type="SMART" id="SM00672">
    <property type="entry name" value="CAP10"/>
    <property type="match status" value="1"/>
</dbReference>
<dbReference type="AlphaFoldDB" id="M5FPA0"/>
<dbReference type="InterPro" id="IPR006598">
    <property type="entry name" value="CAP10"/>
</dbReference>
<proteinExistence type="predicted"/>
<dbReference type="PANTHER" id="PTHR12203:SF118">
    <property type="entry name" value="BETA-1,2-XYLOSYLTRANSFERASE 1"/>
    <property type="match status" value="1"/>
</dbReference>
<dbReference type="PANTHER" id="PTHR12203">
    <property type="entry name" value="KDEL LYS-ASP-GLU-LEU CONTAINING - RELATED"/>
    <property type="match status" value="1"/>
</dbReference>
<name>M5FPA0_DACPD</name>
<dbReference type="RefSeq" id="XP_040625263.1">
    <property type="nucleotide sequence ID" value="XM_040776983.1"/>
</dbReference>
<dbReference type="OMA" id="KATMNPC"/>
<sequence length="570" mass="65496">MREEKPEDHFWLPNGLLAVNPYGRHPVYDLISWAEKQWEEKLRRQSRTLEHAVGEYRHRYGRKPPKGFDKWWAYVERHNIQLPDEYDQILADLQMFYAYTPRSLRRLQALTRTTPATYTLSASSALGSIALATANLAEGSEREIGMIRAKAQLDILQGFGETWTDELTGEKTNVAREIVLATGDWEATFGAGDVPMEFADWELYNERRVRARAGQSESLVEAMDVFKRGDMTYLGWGGACPNSSPLRRSPPPPPPVPIPAPHPKTFIYSHRESMNPCTHPELVHTVGFLSGHYDRGPGPQEAHRLLFGMCKTEGLHGDVLTVASEMWTEDVGFDPAWENKTDERIVWRGSNTGILANPHTPWKASQRVRMVSVLNNRTGSQGVLRPMGESEPVGEPVLRRHSWLNSVLADVAFTREPIQCEAGACEEMREMFDWRGMRTQTELNEYKYILDVDGNGWSARFKRLLTTRSMLLKATIFPEWYMDKIQPWVHYVPLKMDFSDLYDVLTFFRGDVAKGGEGAHDHLAQKIAEAGRNWSLTMFRKEDMVAYQWRLFLEYGRLVSEDRENMNFDY</sequence>
<feature type="domain" description="Glycosyl transferase CAP10" evidence="1">
    <location>
        <begin position="282"/>
        <end position="562"/>
    </location>
</feature>
<accession>M5FPA0</accession>
<protein>
    <recommendedName>
        <fullName evidence="1">Glycosyl transferase CAP10 domain-containing protein</fullName>
    </recommendedName>
</protein>
<dbReference type="Proteomes" id="UP000030653">
    <property type="component" value="Unassembled WGS sequence"/>
</dbReference>
<dbReference type="HOGENOM" id="CLU_005027_3_2_1"/>
<organism evidence="2 3">
    <name type="scientific">Dacryopinax primogenitus (strain DJM 731)</name>
    <name type="common">Brown rot fungus</name>
    <dbReference type="NCBI Taxonomy" id="1858805"/>
    <lineage>
        <taxon>Eukaryota</taxon>
        <taxon>Fungi</taxon>
        <taxon>Dikarya</taxon>
        <taxon>Basidiomycota</taxon>
        <taxon>Agaricomycotina</taxon>
        <taxon>Dacrymycetes</taxon>
        <taxon>Dacrymycetales</taxon>
        <taxon>Dacrymycetaceae</taxon>
        <taxon>Dacryopinax</taxon>
    </lineage>
</organism>
<dbReference type="GeneID" id="63692045"/>
<dbReference type="OrthoDB" id="541052at2759"/>
<evidence type="ECO:0000313" key="2">
    <source>
        <dbReference type="EMBL" id="EJT98365.1"/>
    </source>
</evidence>
<keyword evidence="3" id="KW-1185">Reference proteome</keyword>
<evidence type="ECO:0000259" key="1">
    <source>
        <dbReference type="SMART" id="SM00672"/>
    </source>
</evidence>
<dbReference type="EMBL" id="JH795873">
    <property type="protein sequence ID" value="EJT98365.1"/>
    <property type="molecule type" value="Genomic_DNA"/>
</dbReference>
<dbReference type="InterPro" id="IPR051091">
    <property type="entry name" value="O-Glucosyltr/Glycosyltrsf_90"/>
</dbReference>
<gene>
    <name evidence="2" type="ORF">DACRYDRAFT_90924</name>
</gene>
<reference evidence="2 3" key="1">
    <citation type="journal article" date="2012" name="Science">
        <title>The Paleozoic origin of enzymatic lignin decomposition reconstructed from 31 fungal genomes.</title>
        <authorList>
            <person name="Floudas D."/>
            <person name="Binder M."/>
            <person name="Riley R."/>
            <person name="Barry K."/>
            <person name="Blanchette R.A."/>
            <person name="Henrissat B."/>
            <person name="Martinez A.T."/>
            <person name="Otillar R."/>
            <person name="Spatafora J.W."/>
            <person name="Yadav J.S."/>
            <person name="Aerts A."/>
            <person name="Benoit I."/>
            <person name="Boyd A."/>
            <person name="Carlson A."/>
            <person name="Copeland A."/>
            <person name="Coutinho P.M."/>
            <person name="de Vries R.P."/>
            <person name="Ferreira P."/>
            <person name="Findley K."/>
            <person name="Foster B."/>
            <person name="Gaskell J."/>
            <person name="Glotzer D."/>
            <person name="Gorecki P."/>
            <person name="Heitman J."/>
            <person name="Hesse C."/>
            <person name="Hori C."/>
            <person name="Igarashi K."/>
            <person name="Jurgens J.A."/>
            <person name="Kallen N."/>
            <person name="Kersten P."/>
            <person name="Kohler A."/>
            <person name="Kuees U."/>
            <person name="Kumar T.K.A."/>
            <person name="Kuo A."/>
            <person name="LaButti K."/>
            <person name="Larrondo L.F."/>
            <person name="Lindquist E."/>
            <person name="Ling A."/>
            <person name="Lombard V."/>
            <person name="Lucas S."/>
            <person name="Lundell T."/>
            <person name="Martin R."/>
            <person name="McLaughlin D.J."/>
            <person name="Morgenstern I."/>
            <person name="Morin E."/>
            <person name="Murat C."/>
            <person name="Nagy L.G."/>
            <person name="Nolan M."/>
            <person name="Ohm R.A."/>
            <person name="Patyshakuliyeva A."/>
            <person name="Rokas A."/>
            <person name="Ruiz-Duenas F.J."/>
            <person name="Sabat G."/>
            <person name="Salamov A."/>
            <person name="Samejima M."/>
            <person name="Schmutz J."/>
            <person name="Slot J.C."/>
            <person name="St John F."/>
            <person name="Stenlid J."/>
            <person name="Sun H."/>
            <person name="Sun S."/>
            <person name="Syed K."/>
            <person name="Tsang A."/>
            <person name="Wiebenga A."/>
            <person name="Young D."/>
            <person name="Pisabarro A."/>
            <person name="Eastwood D.C."/>
            <person name="Martin F."/>
            <person name="Cullen D."/>
            <person name="Grigoriev I.V."/>
            <person name="Hibbett D.S."/>
        </authorList>
    </citation>
    <scope>NUCLEOTIDE SEQUENCE [LARGE SCALE GENOMIC DNA]</scope>
    <source>
        <strain evidence="2 3">DJM-731 SS1</strain>
    </source>
</reference>